<dbReference type="AlphaFoldDB" id="A0A9W9SLP9"/>
<dbReference type="Proteomes" id="UP001147782">
    <property type="component" value="Unassembled WGS sequence"/>
</dbReference>
<dbReference type="SUPFAM" id="SSF118310">
    <property type="entry name" value="AN1-like Zinc finger"/>
    <property type="match status" value="1"/>
</dbReference>
<organism evidence="1 2">
    <name type="scientific">Penicillium cataractarum</name>
    <dbReference type="NCBI Taxonomy" id="2100454"/>
    <lineage>
        <taxon>Eukaryota</taxon>
        <taxon>Fungi</taxon>
        <taxon>Dikarya</taxon>
        <taxon>Ascomycota</taxon>
        <taxon>Pezizomycotina</taxon>
        <taxon>Eurotiomycetes</taxon>
        <taxon>Eurotiomycetidae</taxon>
        <taxon>Eurotiales</taxon>
        <taxon>Aspergillaceae</taxon>
        <taxon>Penicillium</taxon>
    </lineage>
</organism>
<accession>A0A9W9SLP9</accession>
<reference evidence="1" key="2">
    <citation type="journal article" date="2023" name="IMA Fungus">
        <title>Comparative genomic study of the Penicillium genus elucidates a diverse pangenome and 15 lateral gene transfer events.</title>
        <authorList>
            <person name="Petersen C."/>
            <person name="Sorensen T."/>
            <person name="Nielsen M.R."/>
            <person name="Sondergaard T.E."/>
            <person name="Sorensen J.L."/>
            <person name="Fitzpatrick D.A."/>
            <person name="Frisvad J.C."/>
            <person name="Nielsen K.L."/>
        </authorList>
    </citation>
    <scope>NUCLEOTIDE SEQUENCE</scope>
    <source>
        <strain evidence="1">IBT 29864</strain>
    </source>
</reference>
<name>A0A9W9SLP9_9EURO</name>
<sequence>MTVWLCDIQDYDKVSVRTYGECVLCNRHLCAKHLGPNHHTCPRWEEEAEYDSAARKAEGDEITKLFDKINISALISQASALRGGLACSIPQGLRYDRATRSSVMGGMNYHIEISFADRISWLARIRRSNATSPLAELRDYILRSEVSTL</sequence>
<dbReference type="RefSeq" id="XP_056557821.1">
    <property type="nucleotide sequence ID" value="XM_056695609.1"/>
</dbReference>
<proteinExistence type="predicted"/>
<dbReference type="EMBL" id="JAPZBS010000002">
    <property type="protein sequence ID" value="KAJ5380250.1"/>
    <property type="molecule type" value="Genomic_DNA"/>
</dbReference>
<dbReference type="OrthoDB" id="5327538at2759"/>
<dbReference type="InterPro" id="IPR035896">
    <property type="entry name" value="AN1-like_Znf"/>
</dbReference>
<dbReference type="GeneID" id="81434786"/>
<gene>
    <name evidence="1" type="ORF">N7496_002678</name>
</gene>
<evidence type="ECO:0000313" key="2">
    <source>
        <dbReference type="Proteomes" id="UP001147782"/>
    </source>
</evidence>
<protein>
    <recommendedName>
        <fullName evidence="3">AN1-type domain-containing protein</fullName>
    </recommendedName>
</protein>
<evidence type="ECO:0000313" key="1">
    <source>
        <dbReference type="EMBL" id="KAJ5380250.1"/>
    </source>
</evidence>
<keyword evidence="2" id="KW-1185">Reference proteome</keyword>
<evidence type="ECO:0008006" key="3">
    <source>
        <dbReference type="Google" id="ProtNLM"/>
    </source>
</evidence>
<comment type="caution">
    <text evidence="1">The sequence shown here is derived from an EMBL/GenBank/DDBJ whole genome shotgun (WGS) entry which is preliminary data.</text>
</comment>
<reference evidence="1" key="1">
    <citation type="submission" date="2022-11" db="EMBL/GenBank/DDBJ databases">
        <authorList>
            <person name="Petersen C."/>
        </authorList>
    </citation>
    <scope>NUCLEOTIDE SEQUENCE</scope>
    <source>
        <strain evidence="1">IBT 29864</strain>
    </source>
</reference>